<gene>
    <name evidence="1" type="ORF">S12H4_46106</name>
</gene>
<protein>
    <submittedName>
        <fullName evidence="1">Uncharacterized protein</fullName>
    </submittedName>
</protein>
<comment type="caution">
    <text evidence="1">The sequence shown here is derived from an EMBL/GenBank/DDBJ whole genome shotgun (WGS) entry which is preliminary data.</text>
</comment>
<organism evidence="1">
    <name type="scientific">marine sediment metagenome</name>
    <dbReference type="NCBI Taxonomy" id="412755"/>
    <lineage>
        <taxon>unclassified sequences</taxon>
        <taxon>metagenomes</taxon>
        <taxon>ecological metagenomes</taxon>
    </lineage>
</organism>
<dbReference type="AlphaFoldDB" id="X1VBD2"/>
<evidence type="ECO:0000313" key="1">
    <source>
        <dbReference type="EMBL" id="GAJ14312.1"/>
    </source>
</evidence>
<accession>X1VBD2</accession>
<name>X1VBD2_9ZZZZ</name>
<proteinExistence type="predicted"/>
<dbReference type="EMBL" id="BARW01028577">
    <property type="protein sequence ID" value="GAJ14312.1"/>
    <property type="molecule type" value="Genomic_DNA"/>
</dbReference>
<reference evidence="1" key="1">
    <citation type="journal article" date="2014" name="Front. Microbiol.">
        <title>High frequency of phylogenetically diverse reductive dehalogenase-homologous genes in deep subseafloor sedimentary metagenomes.</title>
        <authorList>
            <person name="Kawai M."/>
            <person name="Futagami T."/>
            <person name="Toyoda A."/>
            <person name="Takaki Y."/>
            <person name="Nishi S."/>
            <person name="Hori S."/>
            <person name="Arai W."/>
            <person name="Tsubouchi T."/>
            <person name="Morono Y."/>
            <person name="Uchiyama I."/>
            <person name="Ito T."/>
            <person name="Fujiyama A."/>
            <person name="Inagaki F."/>
            <person name="Takami H."/>
        </authorList>
    </citation>
    <scope>NUCLEOTIDE SEQUENCE</scope>
    <source>
        <strain evidence="1">Expedition CK06-06</strain>
    </source>
</reference>
<sequence length="96" mass="10786">MDNDSVVHMSYEKLKADHYRYENQTRHIRSSQEYFPAVDKYGVVKAGEGLGLFDLRFDFFGCFAVSGGDYKDLSSSILRLPVGWQPQAQLGDGSAT</sequence>